<organism evidence="1">
    <name type="scientific">uncultured Caudovirales phage</name>
    <dbReference type="NCBI Taxonomy" id="2100421"/>
    <lineage>
        <taxon>Viruses</taxon>
        <taxon>Duplodnaviria</taxon>
        <taxon>Heunggongvirae</taxon>
        <taxon>Uroviricota</taxon>
        <taxon>Caudoviricetes</taxon>
        <taxon>Peduoviridae</taxon>
        <taxon>Maltschvirus</taxon>
        <taxon>Maltschvirus maltsch</taxon>
    </lineage>
</organism>
<sequence length="148" mass="16747">MSRETLSELVVEDYKNSIGQVIKPGDKVVSVTSGCGHSVSVFTGDFVGVRRDKTTNKIVGTSISNIPVTYNVQVICDDGLHEEGKYVQVICDDGLHEEGKYVKNETGYWDYLPTGRRFNWVPKVTYRKTTLRLNRLFKIDTQLNQIDI</sequence>
<proteinExistence type="predicted"/>
<reference evidence="1" key="1">
    <citation type="submission" date="2020-04" db="EMBL/GenBank/DDBJ databases">
        <authorList>
            <person name="Chiriac C."/>
            <person name="Salcher M."/>
            <person name="Ghai R."/>
            <person name="Kavagutti S V."/>
        </authorList>
    </citation>
    <scope>NUCLEOTIDE SEQUENCE</scope>
</reference>
<accession>A0A6J5P642</accession>
<name>A0A6J5P642_9CAUD</name>
<dbReference type="EMBL" id="LR796734">
    <property type="protein sequence ID" value="CAB4162994.1"/>
    <property type="molecule type" value="Genomic_DNA"/>
</dbReference>
<gene>
    <name evidence="1" type="ORF">UFOVP787_218</name>
</gene>
<evidence type="ECO:0000313" key="1">
    <source>
        <dbReference type="EMBL" id="CAB4162994.1"/>
    </source>
</evidence>
<protein>
    <submittedName>
        <fullName evidence="1">Uncharacterized protein</fullName>
    </submittedName>
</protein>